<evidence type="ECO:0000313" key="3">
    <source>
        <dbReference type="EMBL" id="CAL4232679.1"/>
    </source>
</evidence>
<feature type="non-terminal residue" evidence="3">
    <location>
        <position position="121"/>
    </location>
</feature>
<evidence type="ECO:0000256" key="2">
    <source>
        <dbReference type="SAM" id="SignalP"/>
    </source>
</evidence>
<feature type="region of interest" description="Disordered" evidence="1">
    <location>
        <begin position="24"/>
        <end position="57"/>
    </location>
</feature>
<comment type="caution">
    <text evidence="3">The sequence shown here is derived from an EMBL/GenBank/DDBJ whole genome shotgun (WGS) entry which is preliminary data.</text>
</comment>
<dbReference type="EMBL" id="CAXKWB010110762">
    <property type="protein sequence ID" value="CAL4232679.1"/>
    <property type="molecule type" value="Genomic_DNA"/>
</dbReference>
<name>A0AAV2SSH6_MEGNR</name>
<organism evidence="3 4">
    <name type="scientific">Meganyctiphanes norvegica</name>
    <name type="common">Northern krill</name>
    <name type="synonym">Thysanopoda norvegica</name>
    <dbReference type="NCBI Taxonomy" id="48144"/>
    <lineage>
        <taxon>Eukaryota</taxon>
        <taxon>Metazoa</taxon>
        <taxon>Ecdysozoa</taxon>
        <taxon>Arthropoda</taxon>
        <taxon>Crustacea</taxon>
        <taxon>Multicrustacea</taxon>
        <taxon>Malacostraca</taxon>
        <taxon>Eumalacostraca</taxon>
        <taxon>Eucarida</taxon>
        <taxon>Euphausiacea</taxon>
        <taxon>Euphausiidae</taxon>
        <taxon>Meganyctiphanes</taxon>
    </lineage>
</organism>
<protein>
    <submittedName>
        <fullName evidence="3">Uncharacterized protein</fullName>
    </submittedName>
</protein>
<evidence type="ECO:0000313" key="4">
    <source>
        <dbReference type="Proteomes" id="UP001497623"/>
    </source>
</evidence>
<feature type="signal peptide" evidence="2">
    <location>
        <begin position="1"/>
        <end position="24"/>
    </location>
</feature>
<dbReference type="AlphaFoldDB" id="A0AAV2SSH6"/>
<dbReference type="Proteomes" id="UP001497623">
    <property type="component" value="Unassembled WGS sequence"/>
</dbReference>
<keyword evidence="2" id="KW-0732">Signal</keyword>
<accession>A0AAV2SSH6</accession>
<feature type="chain" id="PRO_5043618187" evidence="2">
    <location>
        <begin position="25"/>
        <end position="121"/>
    </location>
</feature>
<proteinExistence type="predicted"/>
<gene>
    <name evidence="3" type="ORF">MNOR_LOCUS39883</name>
</gene>
<sequence>MAGYIMEWLLLVALLIIINREGEASKSPGNSTMSKRGRDNRCSCAPPNEDGSSQCDKIKKKKCPWGVVKDICGCCDTCAKACIGLVIPGRTYGRHRDQLGTSPIGGKGFGGGGDGEAMLLC</sequence>
<keyword evidence="4" id="KW-1185">Reference proteome</keyword>
<evidence type="ECO:0000256" key="1">
    <source>
        <dbReference type="SAM" id="MobiDB-lite"/>
    </source>
</evidence>
<reference evidence="3 4" key="1">
    <citation type="submission" date="2024-05" db="EMBL/GenBank/DDBJ databases">
        <authorList>
            <person name="Wallberg A."/>
        </authorList>
    </citation>
    <scope>NUCLEOTIDE SEQUENCE [LARGE SCALE GENOMIC DNA]</scope>
</reference>